<dbReference type="STRING" id="1123037.GCA_000425305_02426"/>
<proteinExistence type="predicted"/>
<evidence type="ECO:0008006" key="3">
    <source>
        <dbReference type="Google" id="ProtNLM"/>
    </source>
</evidence>
<gene>
    <name evidence="1" type="ORF">ES692_12605</name>
</gene>
<accession>A0A5C7BC08</accession>
<dbReference type="RefSeq" id="WP_028872205.1">
    <property type="nucleotide sequence ID" value="NZ_VOSB01000018.1"/>
</dbReference>
<keyword evidence="2" id="KW-1185">Reference proteome</keyword>
<evidence type="ECO:0000313" key="1">
    <source>
        <dbReference type="EMBL" id="TXE16367.1"/>
    </source>
</evidence>
<sequence>MKKIVLFILVILLVILTSCDHRKSKIDCINDAVSNFNKKEKLIDLKYYYPESYTEIKTDSIISKTFKVSVKNYTLMDHEILIQKSIKNLNRTSQYHRVFASDIVVAVANKIIYSKHISVEKFRDFESTDFWNNATLEHVWVNQEQSDTERLSLGISIMNPKNNAFKLYEILIDRSGNERLTLIKDHS</sequence>
<reference evidence="1 2" key="1">
    <citation type="submission" date="2019-08" db="EMBL/GenBank/DDBJ databases">
        <title>Genome of Psychroserpens burtonensis ACAM 167.</title>
        <authorList>
            <person name="Bowman J.P."/>
        </authorList>
    </citation>
    <scope>NUCLEOTIDE SEQUENCE [LARGE SCALE GENOMIC DNA]</scope>
    <source>
        <strain evidence="1 2">ACAM 167</strain>
    </source>
</reference>
<dbReference type="Proteomes" id="UP000321938">
    <property type="component" value="Unassembled WGS sequence"/>
</dbReference>
<name>A0A5C7BC08_9FLAO</name>
<protein>
    <recommendedName>
        <fullName evidence="3">DUF4738 domain-containing protein</fullName>
    </recommendedName>
</protein>
<dbReference type="EMBL" id="VOSB01000018">
    <property type="protein sequence ID" value="TXE16367.1"/>
    <property type="molecule type" value="Genomic_DNA"/>
</dbReference>
<dbReference type="PROSITE" id="PS51257">
    <property type="entry name" value="PROKAR_LIPOPROTEIN"/>
    <property type="match status" value="1"/>
</dbReference>
<organism evidence="1 2">
    <name type="scientific">Psychroserpens burtonensis</name>
    <dbReference type="NCBI Taxonomy" id="49278"/>
    <lineage>
        <taxon>Bacteria</taxon>
        <taxon>Pseudomonadati</taxon>
        <taxon>Bacteroidota</taxon>
        <taxon>Flavobacteriia</taxon>
        <taxon>Flavobacteriales</taxon>
        <taxon>Flavobacteriaceae</taxon>
        <taxon>Psychroserpens</taxon>
    </lineage>
</organism>
<dbReference type="Gene3D" id="2.40.128.510">
    <property type="entry name" value="Protein of unknown function DUF4738"/>
    <property type="match status" value="1"/>
</dbReference>
<comment type="caution">
    <text evidence="1">The sequence shown here is derived from an EMBL/GenBank/DDBJ whole genome shotgun (WGS) entry which is preliminary data.</text>
</comment>
<dbReference type="AlphaFoldDB" id="A0A5C7BC08"/>
<dbReference type="OrthoDB" id="1441026at2"/>
<evidence type="ECO:0000313" key="2">
    <source>
        <dbReference type="Proteomes" id="UP000321938"/>
    </source>
</evidence>